<dbReference type="OrthoDB" id="253051at2"/>
<dbReference type="Pfam" id="PF16586">
    <property type="entry name" value="DUF5060"/>
    <property type="match status" value="1"/>
</dbReference>
<dbReference type="SUPFAM" id="SSF53590">
    <property type="entry name" value="Nucleoside hydrolase"/>
    <property type="match status" value="1"/>
</dbReference>
<comment type="caution">
    <text evidence="3">The sequence shown here is derived from an EMBL/GenBank/DDBJ whole genome shotgun (WGS) entry which is preliminary data.</text>
</comment>
<dbReference type="Proteomes" id="UP000321532">
    <property type="component" value="Unassembled WGS sequence"/>
</dbReference>
<dbReference type="EMBL" id="BJYS01000014">
    <property type="protein sequence ID" value="GEO04403.1"/>
    <property type="molecule type" value="Genomic_DNA"/>
</dbReference>
<accession>A0A512AXG6</accession>
<proteinExistence type="predicted"/>
<dbReference type="InterPro" id="IPR036452">
    <property type="entry name" value="Ribo_hydro-like"/>
</dbReference>
<dbReference type="Gene3D" id="3.90.245.10">
    <property type="entry name" value="Ribonucleoside hydrolase-like"/>
    <property type="match status" value="1"/>
</dbReference>
<evidence type="ECO:0000313" key="3">
    <source>
        <dbReference type="EMBL" id="GEO04403.1"/>
    </source>
</evidence>
<dbReference type="Pfam" id="PF07632">
    <property type="entry name" value="Sde182_NH-like"/>
    <property type="match status" value="1"/>
</dbReference>
<dbReference type="InterPro" id="IPR032260">
    <property type="entry name" value="DUF5060"/>
</dbReference>
<organism evidence="3 4">
    <name type="scientific">Adhaeribacter aerolatus</name>
    <dbReference type="NCBI Taxonomy" id="670289"/>
    <lineage>
        <taxon>Bacteria</taxon>
        <taxon>Pseudomonadati</taxon>
        <taxon>Bacteroidota</taxon>
        <taxon>Cytophagia</taxon>
        <taxon>Cytophagales</taxon>
        <taxon>Hymenobacteraceae</taxon>
        <taxon>Adhaeribacter</taxon>
    </lineage>
</organism>
<dbReference type="AlphaFoldDB" id="A0A512AXG6"/>
<feature type="domain" description="Cellulose-binding Sde182 nucleoside hydrolase-like" evidence="1">
    <location>
        <begin position="29"/>
        <end position="271"/>
    </location>
</feature>
<dbReference type="InterPro" id="IPR011483">
    <property type="entry name" value="Sde182_NH-like"/>
</dbReference>
<gene>
    <name evidence="3" type="ORF">AAE02nite_20670</name>
</gene>
<reference evidence="3 4" key="1">
    <citation type="submission" date="2019-07" db="EMBL/GenBank/DDBJ databases">
        <title>Whole genome shotgun sequence of Adhaeribacter aerolatus NBRC 106133.</title>
        <authorList>
            <person name="Hosoyama A."/>
            <person name="Uohara A."/>
            <person name="Ohji S."/>
            <person name="Ichikawa N."/>
        </authorList>
    </citation>
    <scope>NUCLEOTIDE SEQUENCE [LARGE SCALE GENOMIC DNA]</scope>
    <source>
        <strain evidence="3 4">NBRC 106133</strain>
    </source>
</reference>
<sequence length="425" mass="47981">MKTLDLVLKAVAFLLLVAIYFPTSAAKPRVIVSTDIGGTDPDDFQSLIHYLMYADKFQTEGLISSPYGEGRKKHILQILDLYEQDYPKLKAHTKDFPSADELRAVTKQGALDRAPGKGWSKPSEGSRWIIECARRKSSQPLWVLVWGGIDDLAQALHDAPDITDKLRVYFIAGPNKKWSADAYQYVAQNFPNLWMIEANSTYSGWFLDNNQEGDLGNEAFYEKFIRGNGAMGKDFGNYYKGSLKMGDSPTVTYLLQGDPEKPANPNWGGSFVPLKHSSRRIYNRQTTLADQVPVYAVVEWVMQGPDQRSAHDKPVLWLETENQKFEGYYEGNGKYRARFVPKKVGEWSYVISSPVAAINGQKGQFTSIGPWPGQKHADDIAPLNKWWSDNPDPALFMGTSQGALTIGRFREAFLQDWAKRFAWLK</sequence>
<evidence type="ECO:0000259" key="2">
    <source>
        <dbReference type="Pfam" id="PF16586"/>
    </source>
</evidence>
<evidence type="ECO:0000259" key="1">
    <source>
        <dbReference type="Pfam" id="PF07632"/>
    </source>
</evidence>
<protein>
    <submittedName>
        <fullName evidence="3">Uncharacterized protein</fullName>
    </submittedName>
</protein>
<keyword evidence="4" id="KW-1185">Reference proteome</keyword>
<feature type="domain" description="DUF5060" evidence="2">
    <location>
        <begin position="294"/>
        <end position="353"/>
    </location>
</feature>
<evidence type="ECO:0000313" key="4">
    <source>
        <dbReference type="Proteomes" id="UP000321532"/>
    </source>
</evidence>
<name>A0A512AXG6_9BACT</name>
<dbReference type="RefSeq" id="WP_146897669.1">
    <property type="nucleotide sequence ID" value="NZ_BJYS01000014.1"/>
</dbReference>
<dbReference type="GO" id="GO:0016799">
    <property type="term" value="F:hydrolase activity, hydrolyzing N-glycosyl compounds"/>
    <property type="evidence" value="ECO:0007669"/>
    <property type="project" value="InterPro"/>
</dbReference>